<proteinExistence type="predicted"/>
<gene>
    <name evidence="1" type="ORF">HELGO_WM6306</name>
</gene>
<evidence type="ECO:0008006" key="2">
    <source>
        <dbReference type="Google" id="ProtNLM"/>
    </source>
</evidence>
<sequence length="110" mass="12988">MKEIIHLLQEKNLLFKSINTIEVKSLGSRKKIDIYLGVDLKKYYACILHVKKKSRILQKEAIELMALHEKLEILNDSKINKKYIYIQAPLCSKAKALMEEQHWTVWHEVP</sequence>
<protein>
    <recommendedName>
        <fullName evidence="2">Restriction endonuclease type IV Mrr domain-containing protein</fullName>
    </recommendedName>
</protein>
<evidence type="ECO:0000313" key="1">
    <source>
        <dbReference type="EMBL" id="CAA6814564.1"/>
    </source>
</evidence>
<accession>A0A6S6T6N3</accession>
<dbReference type="AlphaFoldDB" id="A0A6S6T6N3"/>
<dbReference type="EMBL" id="CACVAP010000074">
    <property type="protein sequence ID" value="CAA6814564.1"/>
    <property type="molecule type" value="Genomic_DNA"/>
</dbReference>
<organism evidence="1">
    <name type="scientific">uncultured Sulfurovum sp</name>
    <dbReference type="NCBI Taxonomy" id="269237"/>
    <lineage>
        <taxon>Bacteria</taxon>
        <taxon>Pseudomonadati</taxon>
        <taxon>Campylobacterota</taxon>
        <taxon>Epsilonproteobacteria</taxon>
        <taxon>Campylobacterales</taxon>
        <taxon>Sulfurovaceae</taxon>
        <taxon>Sulfurovum</taxon>
        <taxon>environmental samples</taxon>
    </lineage>
</organism>
<name>A0A6S6T6N3_9BACT</name>
<reference evidence="1" key="1">
    <citation type="submission" date="2020-01" db="EMBL/GenBank/DDBJ databases">
        <authorList>
            <person name="Meier V. D."/>
            <person name="Meier V D."/>
        </authorList>
    </citation>
    <scope>NUCLEOTIDE SEQUENCE</scope>
    <source>
        <strain evidence="1">HLG_WM_MAG_06</strain>
    </source>
</reference>